<dbReference type="Pfam" id="PF06284">
    <property type="entry name" value="Cytomega_UL84"/>
    <property type="match status" value="3"/>
</dbReference>
<dbReference type="EMBL" id="FJ483967">
    <property type="protein sequence ID" value="AEV80935.1"/>
    <property type="molecule type" value="Genomic_DNA"/>
</dbReference>
<dbReference type="GeneID" id="11464305"/>
<name>G8XSY9_9BETA</name>
<keyword evidence="2" id="KW-1185">Reference proteome</keyword>
<dbReference type="OrthoDB" id="3967at10239"/>
<dbReference type="RefSeq" id="YP_004940247.1">
    <property type="nucleotide sequence ID" value="NC_016448.1"/>
</dbReference>
<organism evidence="1 2">
    <name type="scientific">Saimiriine betaherpesvirus 4</name>
    <dbReference type="NCBI Taxonomy" id="1535247"/>
    <lineage>
        <taxon>Viruses</taxon>
        <taxon>Duplodnaviria</taxon>
        <taxon>Heunggongvirae</taxon>
        <taxon>Peploviricota</taxon>
        <taxon>Herviviricetes</taxon>
        <taxon>Herpesvirales</taxon>
        <taxon>Orthoherpesviridae</taxon>
        <taxon>Betaherpesvirinae</taxon>
        <taxon>Cytomegalovirus</taxon>
        <taxon>Cytomegalovirus saimiriinebeta4</taxon>
    </lineage>
</organism>
<proteinExistence type="predicted"/>
<reference evidence="1" key="1">
    <citation type="submission" date="2011-12" db="EMBL/GenBank/DDBJ databases">
        <title>Comparative genomics of primate cytomegaloviruses.</title>
        <authorList>
            <person name="Davison A.J."/>
            <person name="Holton M."/>
            <person name="Dolan A."/>
            <person name="Dargan D.J."/>
            <person name="Gatherer D."/>
            <person name="Hayward G.S."/>
        </authorList>
    </citation>
    <scope>NUCLEOTIDE SEQUENCE [LARGE SCALE GENOMIC DNA]</scope>
    <source>
        <strain evidence="1">SqSHV</strain>
    </source>
</reference>
<sequence length="438" mass="49647">MSHPEKQLGKDPPLSRLSTIMHSTENILTLNEKWSLSQTMTEGTYKLIQLNLDLRPDDLHKDFNILLSEAIHIEPVLQQPQEAMICAVANADSDLKAAFSIFPGHPGCKIIRSIIDRDIDRLAIIRLSLNIFALRVVRPLMEQLPVKRPSEHYNPTTLHDCINLQEEQVTIRVENECHRITIGIVDTILCWHVIEGGISGPRGLTSRIALHLPKLPTLPQPVFSRLLSSSCPLTLSSLSHSADNTLKFNVTATQGVEMNTPISFELQLFQDTVQQPYFSRTPSPYFTPNREEYLDVRLPYDLTVKQAYTLRLYRRFYGPFLGLFVPKPNLPVKMPVTIWLPKTWLEITIVGRNVSLQRDLVIGELYFIASDYITNRGCSSAFTHQVKSSLHLNNKHSCVSVLGTSIRLEDLLSLNIRPRETIQSPDTKTTLAMILKNT</sequence>
<evidence type="ECO:0000313" key="2">
    <source>
        <dbReference type="Proteomes" id="UP000097892"/>
    </source>
</evidence>
<dbReference type="Proteomes" id="UP000097892">
    <property type="component" value="Segment"/>
</dbReference>
<gene>
    <name evidence="1" type="primary">UL84</name>
</gene>
<evidence type="ECO:0000313" key="1">
    <source>
        <dbReference type="EMBL" id="AEV80935.1"/>
    </source>
</evidence>
<dbReference type="KEGG" id="vg:11464305"/>
<accession>G8XSY9</accession>
<dbReference type="InterPro" id="IPR010436">
    <property type="entry name" value="Herpes_UL84"/>
</dbReference>
<protein>
    <submittedName>
        <fullName evidence="1">Protein UL84</fullName>
    </submittedName>
</protein>